<evidence type="ECO:0000313" key="3">
    <source>
        <dbReference type="EMBL" id="CAF3780246.1"/>
    </source>
</evidence>
<dbReference type="OrthoDB" id="10085846at2759"/>
<dbReference type="EMBL" id="CAJNXB010004065">
    <property type="protein sequence ID" value="CAF3353135.1"/>
    <property type="molecule type" value="Genomic_DNA"/>
</dbReference>
<dbReference type="EMBL" id="CAJNYU010004644">
    <property type="protein sequence ID" value="CAF3780246.1"/>
    <property type="molecule type" value="Genomic_DNA"/>
</dbReference>
<feature type="chain" id="PRO_5036234699" evidence="1">
    <location>
        <begin position="22"/>
        <end position="95"/>
    </location>
</feature>
<evidence type="ECO:0000256" key="1">
    <source>
        <dbReference type="SAM" id="SignalP"/>
    </source>
</evidence>
<organism evidence="3 4">
    <name type="scientific">Rotaria socialis</name>
    <dbReference type="NCBI Taxonomy" id="392032"/>
    <lineage>
        <taxon>Eukaryota</taxon>
        <taxon>Metazoa</taxon>
        <taxon>Spiralia</taxon>
        <taxon>Gnathifera</taxon>
        <taxon>Rotifera</taxon>
        <taxon>Eurotatoria</taxon>
        <taxon>Bdelloidea</taxon>
        <taxon>Philodinida</taxon>
        <taxon>Philodinidae</taxon>
        <taxon>Rotaria</taxon>
    </lineage>
</organism>
<dbReference type="Proteomes" id="UP000663869">
    <property type="component" value="Unassembled WGS sequence"/>
</dbReference>
<feature type="signal peptide" evidence="1">
    <location>
        <begin position="1"/>
        <end position="21"/>
    </location>
</feature>
<sequence>MNSIFVPSLLLLLIISATCQAGRVSCYQSAILLKCPSKTCAAIGNVRNDESYPCDCFAIGKDPGPNSKYFRINLHAGGYGYVNGNYCSGNIVNMC</sequence>
<keyword evidence="1" id="KW-0732">Signal</keyword>
<proteinExistence type="predicted"/>
<gene>
    <name evidence="3" type="ORF">FME351_LOCUS32466</name>
    <name evidence="2" type="ORF">TIS948_LOCUS23467</name>
</gene>
<dbReference type="AlphaFoldDB" id="A0A819AI09"/>
<protein>
    <submittedName>
        <fullName evidence="3">Uncharacterized protein</fullName>
    </submittedName>
</protein>
<name>A0A819AI09_9BILA</name>
<evidence type="ECO:0000313" key="2">
    <source>
        <dbReference type="EMBL" id="CAF3353135.1"/>
    </source>
</evidence>
<comment type="caution">
    <text evidence="3">The sequence shown here is derived from an EMBL/GenBank/DDBJ whole genome shotgun (WGS) entry which is preliminary data.</text>
</comment>
<evidence type="ECO:0000313" key="4">
    <source>
        <dbReference type="Proteomes" id="UP000663869"/>
    </source>
</evidence>
<dbReference type="Proteomes" id="UP000663825">
    <property type="component" value="Unassembled WGS sequence"/>
</dbReference>
<accession>A0A819AI09</accession>
<reference evidence="3" key="1">
    <citation type="submission" date="2021-02" db="EMBL/GenBank/DDBJ databases">
        <authorList>
            <person name="Nowell W R."/>
        </authorList>
    </citation>
    <scope>NUCLEOTIDE SEQUENCE</scope>
</reference>